<evidence type="ECO:0000313" key="1">
    <source>
        <dbReference type="EMBL" id="RKR87439.1"/>
    </source>
</evidence>
<dbReference type="RefSeq" id="WP_170208525.1">
    <property type="nucleotide sequence ID" value="NZ_RBKT01000001.1"/>
</dbReference>
<sequence length="46" mass="4826">MADVWLRAGLNPDAPDQTYLVVVVDPKGDVRGGADWPVSYADAPAG</sequence>
<accession>A0A495JHB0</accession>
<organism evidence="1 2">
    <name type="scientific">Micromonospora pisi</name>
    <dbReference type="NCBI Taxonomy" id="589240"/>
    <lineage>
        <taxon>Bacteria</taxon>
        <taxon>Bacillati</taxon>
        <taxon>Actinomycetota</taxon>
        <taxon>Actinomycetes</taxon>
        <taxon>Micromonosporales</taxon>
        <taxon>Micromonosporaceae</taxon>
        <taxon>Micromonospora</taxon>
    </lineage>
</organism>
<protein>
    <submittedName>
        <fullName evidence="1">Uncharacterized protein</fullName>
    </submittedName>
</protein>
<proteinExistence type="predicted"/>
<name>A0A495JHB0_9ACTN</name>
<dbReference type="Proteomes" id="UP000277671">
    <property type="component" value="Unassembled WGS sequence"/>
</dbReference>
<dbReference type="AlphaFoldDB" id="A0A495JHB0"/>
<dbReference type="EMBL" id="RBKT01000001">
    <property type="protein sequence ID" value="RKR87439.1"/>
    <property type="molecule type" value="Genomic_DNA"/>
</dbReference>
<comment type="caution">
    <text evidence="1">The sequence shown here is derived from an EMBL/GenBank/DDBJ whole genome shotgun (WGS) entry which is preliminary data.</text>
</comment>
<evidence type="ECO:0000313" key="2">
    <source>
        <dbReference type="Proteomes" id="UP000277671"/>
    </source>
</evidence>
<gene>
    <name evidence="1" type="ORF">BDK92_1715</name>
</gene>
<keyword evidence="2" id="KW-1185">Reference proteome</keyword>
<reference evidence="1 2" key="1">
    <citation type="submission" date="2018-10" db="EMBL/GenBank/DDBJ databases">
        <title>Sequencing the genomes of 1000 actinobacteria strains.</title>
        <authorList>
            <person name="Klenk H.-P."/>
        </authorList>
    </citation>
    <scope>NUCLEOTIDE SEQUENCE [LARGE SCALE GENOMIC DNA]</scope>
    <source>
        <strain evidence="1 2">DSM 45175</strain>
    </source>
</reference>